<proteinExistence type="predicted"/>
<name>A0ACC4CHB1_POPAL</name>
<protein>
    <submittedName>
        <fullName evidence="1">Uncharacterized protein</fullName>
    </submittedName>
</protein>
<keyword evidence="2" id="KW-1185">Reference proteome</keyword>
<reference evidence="1 2" key="1">
    <citation type="journal article" date="2024" name="Plant Biotechnol. J.">
        <title>Genome and CRISPR/Cas9 system of a widespread forest tree (Populus alba) in the world.</title>
        <authorList>
            <person name="Liu Y.J."/>
            <person name="Jiang P.F."/>
            <person name="Han X.M."/>
            <person name="Li X.Y."/>
            <person name="Wang H.M."/>
            <person name="Wang Y.J."/>
            <person name="Wang X.X."/>
            <person name="Zeng Q.Y."/>
        </authorList>
    </citation>
    <scope>NUCLEOTIDE SEQUENCE [LARGE SCALE GENOMIC DNA]</scope>
    <source>
        <strain evidence="2">cv. PAL-ZL1</strain>
    </source>
</reference>
<evidence type="ECO:0000313" key="1">
    <source>
        <dbReference type="EMBL" id="KAL3596886.1"/>
    </source>
</evidence>
<comment type="caution">
    <text evidence="1">The sequence shown here is derived from an EMBL/GenBank/DDBJ whole genome shotgun (WGS) entry which is preliminary data.</text>
</comment>
<sequence>MYLYFFCSKLRNLFTGNSMHQIQEVRRRIVYGSSHRVGFYRVPYNGLLGRLISWSLRRLLLLLSTILSSVQAWNSSMFDPSFSVDDDAITWSLSSDGDFYSKSTYELLEKHKWGESKFIADVLAFVCDIEKSQQLGPAANRDRKELWECWNDQGDIALFNTDPYNTLKYF</sequence>
<gene>
    <name evidence="1" type="ORF">D5086_008523</name>
</gene>
<dbReference type="Proteomes" id="UP000309997">
    <property type="component" value="Unassembled WGS sequence"/>
</dbReference>
<dbReference type="EMBL" id="RCHU02000004">
    <property type="protein sequence ID" value="KAL3596886.1"/>
    <property type="molecule type" value="Genomic_DNA"/>
</dbReference>
<accession>A0ACC4CHB1</accession>
<evidence type="ECO:0000313" key="2">
    <source>
        <dbReference type="Proteomes" id="UP000309997"/>
    </source>
</evidence>
<organism evidence="1 2">
    <name type="scientific">Populus alba</name>
    <name type="common">White poplar</name>
    <dbReference type="NCBI Taxonomy" id="43335"/>
    <lineage>
        <taxon>Eukaryota</taxon>
        <taxon>Viridiplantae</taxon>
        <taxon>Streptophyta</taxon>
        <taxon>Embryophyta</taxon>
        <taxon>Tracheophyta</taxon>
        <taxon>Spermatophyta</taxon>
        <taxon>Magnoliopsida</taxon>
        <taxon>eudicotyledons</taxon>
        <taxon>Gunneridae</taxon>
        <taxon>Pentapetalae</taxon>
        <taxon>rosids</taxon>
        <taxon>fabids</taxon>
        <taxon>Malpighiales</taxon>
        <taxon>Salicaceae</taxon>
        <taxon>Saliceae</taxon>
        <taxon>Populus</taxon>
    </lineage>
</organism>